<feature type="signal peptide" evidence="1">
    <location>
        <begin position="1"/>
        <end position="18"/>
    </location>
</feature>
<proteinExistence type="predicted"/>
<organism evidence="2">
    <name type="scientific">Entomoneis paludosa</name>
    <dbReference type="NCBI Taxonomy" id="265537"/>
    <lineage>
        <taxon>Eukaryota</taxon>
        <taxon>Sar</taxon>
        <taxon>Stramenopiles</taxon>
        <taxon>Ochrophyta</taxon>
        <taxon>Bacillariophyta</taxon>
        <taxon>Bacillariophyceae</taxon>
        <taxon>Bacillariophycidae</taxon>
        <taxon>Entomoneidaceae</taxon>
        <taxon>Entomoneis</taxon>
    </lineage>
</organism>
<gene>
    <name evidence="2" type="ORF">APAL1065_LOCUS16550</name>
</gene>
<evidence type="ECO:0000256" key="1">
    <source>
        <dbReference type="SAM" id="SignalP"/>
    </source>
</evidence>
<name>A0A7S2YGP9_9STRA</name>
<dbReference type="InterPro" id="IPR006311">
    <property type="entry name" value="TAT_signal"/>
</dbReference>
<dbReference type="EMBL" id="HBHT01024677">
    <property type="protein sequence ID" value="CAD9976062.1"/>
    <property type="molecule type" value="Transcribed_RNA"/>
</dbReference>
<feature type="chain" id="PRO_5030622096" description="PsbP C-terminal domain-containing protein" evidence="1">
    <location>
        <begin position="19"/>
        <end position="298"/>
    </location>
</feature>
<reference evidence="2" key="1">
    <citation type="submission" date="2021-01" db="EMBL/GenBank/DDBJ databases">
        <authorList>
            <person name="Corre E."/>
            <person name="Pelletier E."/>
            <person name="Niang G."/>
            <person name="Scheremetjew M."/>
            <person name="Finn R."/>
            <person name="Kale V."/>
            <person name="Holt S."/>
            <person name="Cochrane G."/>
            <person name="Meng A."/>
            <person name="Brown T."/>
            <person name="Cohen L."/>
        </authorList>
    </citation>
    <scope>NUCLEOTIDE SEQUENCE</scope>
    <source>
        <strain evidence="2">CCMP125</strain>
    </source>
</reference>
<accession>A0A7S2YGP9</accession>
<protein>
    <recommendedName>
        <fullName evidence="3">PsbP C-terminal domain-containing protein</fullName>
    </recommendedName>
</protein>
<dbReference type="AlphaFoldDB" id="A0A7S2YGP9"/>
<evidence type="ECO:0000313" key="2">
    <source>
        <dbReference type="EMBL" id="CAD9976062.1"/>
    </source>
</evidence>
<dbReference type="PROSITE" id="PS51318">
    <property type="entry name" value="TAT"/>
    <property type="match status" value="1"/>
</dbReference>
<sequence>MTMKISILTQVFFAAVSSRSLVVGLSLEPKSCSRRQAMQTAAAGALASFGLGGQVAHAEAGADTMAEVFDVQDYLRTGMVAQPMGVSGQAGKSRPETGVILRDGSEVSRDSRTGGVLAEIILKGNNNQDRVPVLASYESPWPLATGTVFDVECRDQSTGDAAFLSVSGNTKGQNLEQLPSSFFVDDLFATTGRFSFYGQPTDIKVKKSTLLNEKYRTLDLSFSTLSQSTQAEIPRRARVIATIPDGTNQAVMLVASASANRWKKDSEKQVIDSVIDSFRATPAPQTSLKVRGKERRSS</sequence>
<keyword evidence="1" id="KW-0732">Signal</keyword>
<evidence type="ECO:0008006" key="3">
    <source>
        <dbReference type="Google" id="ProtNLM"/>
    </source>
</evidence>